<keyword evidence="1" id="KW-0812">Transmembrane</keyword>
<accession>A0A1Q5PZ40</accession>
<dbReference type="AlphaFoldDB" id="A0A1Q5PZ40"/>
<dbReference type="RefSeq" id="WP_073717629.1">
    <property type="nucleotide sequence ID" value="NZ_MQVR01000130.1"/>
</dbReference>
<keyword evidence="1" id="KW-0472">Membrane</keyword>
<keyword evidence="3" id="KW-1185">Reference proteome</keyword>
<evidence type="ECO:0000313" key="2">
    <source>
        <dbReference type="EMBL" id="OKL52898.1"/>
    </source>
</evidence>
<feature type="transmembrane region" description="Helical" evidence="1">
    <location>
        <begin position="15"/>
        <end position="40"/>
    </location>
</feature>
<sequence length="145" mass="15187">MLLTAPPPLPSRRDVLVAVGYGGVIWMIATGLLVTAGTALVPDAGAWSGVPVIIVFSLLALGVAMVGYLLFRKRRDDSLMLRLLFGTTISATGLLLDAIVYGAAAGQYPTLSGNQQGPVAFFLVLAYGLLLIAPHLCPQRAPDAR</sequence>
<feature type="transmembrane region" description="Helical" evidence="1">
    <location>
        <begin position="46"/>
        <end position="71"/>
    </location>
</feature>
<feature type="transmembrane region" description="Helical" evidence="1">
    <location>
        <begin position="119"/>
        <end position="137"/>
    </location>
</feature>
<organism evidence="2 3">
    <name type="scientific">Bowdeniella nasicola</name>
    <dbReference type="NCBI Taxonomy" id="208480"/>
    <lineage>
        <taxon>Bacteria</taxon>
        <taxon>Bacillati</taxon>
        <taxon>Actinomycetota</taxon>
        <taxon>Actinomycetes</taxon>
        <taxon>Actinomycetales</taxon>
        <taxon>Actinomycetaceae</taxon>
        <taxon>Bowdeniella</taxon>
    </lineage>
</organism>
<evidence type="ECO:0000313" key="3">
    <source>
        <dbReference type="Proteomes" id="UP000185628"/>
    </source>
</evidence>
<name>A0A1Q5PZ40_9ACTO</name>
<protein>
    <submittedName>
        <fullName evidence="2">Uncharacterized protein</fullName>
    </submittedName>
</protein>
<keyword evidence="1" id="KW-1133">Transmembrane helix</keyword>
<proteinExistence type="predicted"/>
<feature type="transmembrane region" description="Helical" evidence="1">
    <location>
        <begin position="83"/>
        <end position="104"/>
    </location>
</feature>
<dbReference type="EMBL" id="MQVR01000130">
    <property type="protein sequence ID" value="OKL52898.1"/>
    <property type="molecule type" value="Genomic_DNA"/>
</dbReference>
<comment type="caution">
    <text evidence="2">The sequence shown here is derived from an EMBL/GenBank/DDBJ whole genome shotgun (WGS) entry which is preliminary data.</text>
</comment>
<gene>
    <name evidence="2" type="ORF">BSZ39_12455</name>
</gene>
<dbReference type="OrthoDB" id="3259232at2"/>
<reference evidence="3" key="1">
    <citation type="submission" date="2016-12" db="EMBL/GenBank/DDBJ databases">
        <authorList>
            <person name="Meng X."/>
        </authorList>
    </citation>
    <scope>NUCLEOTIDE SEQUENCE [LARGE SCALE GENOMIC DNA]</scope>
    <source>
        <strain evidence="3">DSM 19116</strain>
    </source>
</reference>
<dbReference type="Proteomes" id="UP000185628">
    <property type="component" value="Unassembled WGS sequence"/>
</dbReference>
<evidence type="ECO:0000256" key="1">
    <source>
        <dbReference type="SAM" id="Phobius"/>
    </source>
</evidence>